<evidence type="ECO:0000259" key="2">
    <source>
        <dbReference type="Pfam" id="PF01364"/>
    </source>
</evidence>
<gene>
    <name evidence="3" type="primary">porU</name>
    <name evidence="3" type="ORF">ETF27_02760</name>
</gene>
<dbReference type="Gene3D" id="2.60.40.4070">
    <property type="match status" value="1"/>
</dbReference>
<dbReference type="OrthoDB" id="9809780at2"/>
<comment type="caution">
    <text evidence="3">The sequence shown here is derived from an EMBL/GenBank/DDBJ whole genome shotgun (WGS) entry which is preliminary data.</text>
</comment>
<dbReference type="AlphaFoldDB" id="A0A5C8GL34"/>
<protein>
    <submittedName>
        <fullName evidence="3">Type IX secretion system sortase PorU</fullName>
    </submittedName>
</protein>
<evidence type="ECO:0000313" key="4">
    <source>
        <dbReference type="Proteomes" id="UP000321612"/>
    </source>
</evidence>
<evidence type="ECO:0000313" key="3">
    <source>
        <dbReference type="EMBL" id="TXJ62793.1"/>
    </source>
</evidence>
<keyword evidence="1" id="KW-0732">Signal</keyword>
<dbReference type="InterPro" id="IPR029030">
    <property type="entry name" value="Caspase-like_dom_sf"/>
</dbReference>
<dbReference type="GO" id="GO:0008234">
    <property type="term" value="F:cysteine-type peptidase activity"/>
    <property type="evidence" value="ECO:0007669"/>
    <property type="project" value="InterPro"/>
</dbReference>
<organism evidence="3 4">
    <name type="scientific">Prevotella brunnea</name>
    <dbReference type="NCBI Taxonomy" id="2508867"/>
    <lineage>
        <taxon>Bacteria</taxon>
        <taxon>Pseudomonadati</taxon>
        <taxon>Bacteroidota</taxon>
        <taxon>Bacteroidia</taxon>
        <taxon>Bacteroidales</taxon>
        <taxon>Prevotellaceae</taxon>
        <taxon>Prevotella</taxon>
    </lineage>
</organism>
<dbReference type="CDD" id="cd02258">
    <property type="entry name" value="Peptidase_C25_N"/>
    <property type="match status" value="1"/>
</dbReference>
<dbReference type="Proteomes" id="UP000321612">
    <property type="component" value="Unassembled WGS sequence"/>
</dbReference>
<accession>A0A5C8GL34</accession>
<dbReference type="InterPro" id="IPR026444">
    <property type="entry name" value="Secre_tail"/>
</dbReference>
<dbReference type="RefSeq" id="WP_130830177.1">
    <property type="nucleotide sequence ID" value="NZ_SDIK01000018.1"/>
</dbReference>
<dbReference type="GO" id="GO:0006508">
    <property type="term" value="P:proteolysis"/>
    <property type="evidence" value="ECO:0007669"/>
    <property type="project" value="InterPro"/>
</dbReference>
<keyword evidence="4" id="KW-1185">Reference proteome</keyword>
<feature type="chain" id="PRO_5023097997" evidence="1">
    <location>
        <begin position="20"/>
        <end position="1186"/>
    </location>
</feature>
<dbReference type="NCBIfam" id="TIGR04183">
    <property type="entry name" value="Por_Secre_tail"/>
    <property type="match status" value="1"/>
</dbReference>
<name>A0A5C8GL34_9BACT</name>
<feature type="signal peptide" evidence="1">
    <location>
        <begin position="1"/>
        <end position="19"/>
    </location>
</feature>
<dbReference type="NCBIfam" id="NF033707">
    <property type="entry name" value="T9SS_sortase"/>
    <property type="match status" value="1"/>
</dbReference>
<dbReference type="InterPro" id="IPR001769">
    <property type="entry name" value="Gingipain"/>
</dbReference>
<reference evidence="4" key="1">
    <citation type="submission" date="2019-05" db="EMBL/GenBank/DDBJ databases">
        <title>Prevotella brunnea sp. nov., isolated from a wound of a patient.</title>
        <authorList>
            <person name="Buhl M."/>
        </authorList>
    </citation>
    <scope>NUCLEOTIDE SEQUENCE [LARGE SCALE GENOMIC DNA]</scope>
    <source>
        <strain evidence="4">A2672</strain>
    </source>
</reference>
<evidence type="ECO:0000256" key="1">
    <source>
        <dbReference type="SAM" id="SignalP"/>
    </source>
</evidence>
<feature type="domain" description="Gingipain" evidence="2">
    <location>
        <begin position="442"/>
        <end position="818"/>
    </location>
</feature>
<dbReference type="SUPFAM" id="SSF52129">
    <property type="entry name" value="Caspase-like"/>
    <property type="match status" value="1"/>
</dbReference>
<sequence>MKRSILGILLLMLCVTVDAQRQRFFNLTVEDVTIDSVLPHFTYSIPIGENYADSTYRLEIRYPEFIDMSPQDIARYEILSDKVPPAMPEIVQQMVVERKKGALEFSLVPIVEREGKKQLLVSFMIALTSNPIAKSKSVRGRSTREPSSVASRYVPHSVLATGKWAKIRVPKNGIYQLTPTLVKQAGFSDVSKVKIYGYGGNLQPEKLTAEFIRNTDDLREVESCIVGGKRLFYGRGPVSWESKTSVKRVRNPYSQYGYYFLTEDGKEPLIIDSATFLTAVYPLPEDYHTLHEVDNFSWYPGGRNLFEDTPIAVGKSHTYVLPNVANATNGTLMIGVTTGKNTTVVGVEVNGENLGNIKISPSNSFDRGYEVERTYNLKHLRAVDSVKVFTISGGPARLDYLAMTYDKPKPSPQLTHDTFPVPEYVYNITNQDLHGHGSADMVIIIPTSQKLLKQAQRLAAFHEEHDGMTVRIVPADELYNEFSSGTPDAMAYRRYLKMLYDRATTEAEMPKSLLLFGDCVWDNRMLTADCRQLNPDDYLLAYESENSFSETDCYVNDGWFTLMDDGEGEDLLSRDKEDIGVGRFPVSNVSDAQIMVDKTLNYAINKNAGGWQNVIMFMGDDGNDNLHMRDVNQTAETIMKTYPDYQIKKVMWDAYERVTSSTGNSYPQVSSIIKQQQAQGALIMDYAGHGSETQISHEAVLRINDFSGFTNENLPLWITASCDVMPFDGTSATIGEEAMLNPKGGAVAFWGTTRTVYANFNKSINTSFLKHVLSIKDGEPTTLGEAQRLAKTEMINTGRDRTRNKLQYSLLGDPALKLNLPLYKVIIDSINGMNTEGNNEIILRGGAIAKVKGRIVKELGKETNFNGLMSAKVFDTRELITCRQQEETSETAFTYYDRQKMLYSGTDSVRNGEFCFTFAVPRDLNYAEGTGRINIHAVSDDHSMLAHGSEERFYINGTEPVNNDLIGPSVYCYLNSPTFVNGGNVNSTPYFVAEITDKDGINASGNGVGHDLQLVIDGDAARTYKLNDNFMFDFGNYKKGRTHFNIPELPEGRHQLKFRVWDILNNSSTAVLDFNVVKGLTPDIESIGCTHNPASTQTTFIITHNFVGSDVTAEVNVYDTTGRLLWKRTEQGTSTDNTFTIDWDLTINSGVRLKTGVYLYRVRLSISNGGVVKESKAKKLIVINNN</sequence>
<dbReference type="EMBL" id="SDIK01000018">
    <property type="protein sequence ID" value="TXJ62793.1"/>
    <property type="molecule type" value="Genomic_DNA"/>
</dbReference>
<proteinExistence type="predicted"/>
<dbReference type="Gene3D" id="3.40.50.1460">
    <property type="match status" value="1"/>
</dbReference>
<dbReference type="Pfam" id="PF01364">
    <property type="entry name" value="Peptidase_C25"/>
    <property type="match status" value="1"/>
</dbReference>